<dbReference type="AlphaFoldDB" id="A0AA91PZN1"/>
<name>A0AA91PZN1_CLALS</name>
<dbReference type="GO" id="GO:0005634">
    <property type="term" value="C:nucleus"/>
    <property type="evidence" value="ECO:0007669"/>
    <property type="project" value="TreeGrafter"/>
</dbReference>
<dbReference type="GO" id="GO:0051087">
    <property type="term" value="F:protein-folding chaperone binding"/>
    <property type="evidence" value="ECO:0007669"/>
    <property type="project" value="InterPro"/>
</dbReference>
<dbReference type="InterPro" id="IPR039773">
    <property type="entry name" value="BAG_chaperone_regulator"/>
</dbReference>
<organism evidence="3 4">
    <name type="scientific">Clavispora lusitaniae</name>
    <name type="common">Candida lusitaniae</name>
    <dbReference type="NCBI Taxonomy" id="36911"/>
    <lineage>
        <taxon>Eukaryota</taxon>
        <taxon>Fungi</taxon>
        <taxon>Dikarya</taxon>
        <taxon>Ascomycota</taxon>
        <taxon>Saccharomycotina</taxon>
        <taxon>Pichiomycetes</taxon>
        <taxon>Metschnikowiaceae</taxon>
        <taxon>Clavispora</taxon>
    </lineage>
</organism>
<dbReference type="GO" id="GO:0050821">
    <property type="term" value="P:protein stabilization"/>
    <property type="evidence" value="ECO:0007669"/>
    <property type="project" value="TreeGrafter"/>
</dbReference>
<dbReference type="PANTHER" id="PTHR12329:SF16">
    <property type="entry name" value="BAG FAMILY MOLECULAR CHAPERONE REGULATOR 1"/>
    <property type="match status" value="1"/>
</dbReference>
<dbReference type="Gene3D" id="1.20.58.120">
    <property type="entry name" value="BAG domain"/>
    <property type="match status" value="1"/>
</dbReference>
<reference evidence="3 4" key="1">
    <citation type="submission" date="2017-04" db="EMBL/GenBank/DDBJ databases">
        <title>Draft genome of the yeast Clavispora lusitaniae type strain CBS 6936.</title>
        <authorList>
            <person name="Durrens P."/>
            <person name="Klopp C."/>
            <person name="Biteau N."/>
            <person name="Fitton-Ouhabi V."/>
            <person name="Dementhon K."/>
            <person name="Accoceberry I."/>
            <person name="Sherman D.J."/>
            <person name="Noel T."/>
        </authorList>
    </citation>
    <scope>NUCLEOTIDE SEQUENCE [LARGE SCALE GENOMIC DNA]</scope>
    <source>
        <strain evidence="3 4">CBS 6936</strain>
    </source>
</reference>
<evidence type="ECO:0000313" key="3">
    <source>
        <dbReference type="EMBL" id="OVF08347.1"/>
    </source>
</evidence>
<evidence type="ECO:0000256" key="1">
    <source>
        <dbReference type="ARBA" id="ARBA00023186"/>
    </source>
</evidence>
<dbReference type="GO" id="GO:0016020">
    <property type="term" value="C:membrane"/>
    <property type="evidence" value="ECO:0007669"/>
    <property type="project" value="TreeGrafter"/>
</dbReference>
<dbReference type="InterPro" id="IPR036533">
    <property type="entry name" value="BAG_dom_sf"/>
</dbReference>
<dbReference type="SMART" id="SM00264">
    <property type="entry name" value="BAG"/>
    <property type="match status" value="1"/>
</dbReference>
<dbReference type="OMA" id="YNYFEEM"/>
<evidence type="ECO:0000313" key="4">
    <source>
        <dbReference type="Proteomes" id="UP000195602"/>
    </source>
</evidence>
<feature type="domain" description="BAG" evidence="2">
    <location>
        <begin position="109"/>
        <end position="194"/>
    </location>
</feature>
<dbReference type="KEGG" id="clus:A9F13_08g00341"/>
<proteinExistence type="predicted"/>
<protein>
    <submittedName>
        <fullName evidence="3">BAG family molecular chaperone regulator</fullName>
    </submittedName>
</protein>
<evidence type="ECO:0000259" key="2">
    <source>
        <dbReference type="PROSITE" id="PS51035"/>
    </source>
</evidence>
<sequence>MDSVTRHLTQVKSSLETSIHNLYANIEHKVPENIDLALKSYAHALANTSKDEALSDLASLKITPATVTISLTTVAMVFFLNKLFKSSSSGSKPAPTKKKKKKLTKTQKANKEIQAVLDFVEETYVPQIEEFFEKYSTISPENREYKFKYFEEMLLKELMKLDGIDTAGNDVLRENRKKVIKFIQSYQKKLDQFKSENP</sequence>
<comment type="caution">
    <text evidence="3">The sequence shown here is derived from an EMBL/GenBank/DDBJ whole genome shotgun (WGS) entry which is preliminary data.</text>
</comment>
<gene>
    <name evidence="3" type="ORF">A9F13_08g00341</name>
</gene>
<accession>A0AA91PZN1</accession>
<dbReference type="GO" id="GO:0005829">
    <property type="term" value="C:cytosol"/>
    <property type="evidence" value="ECO:0007669"/>
    <property type="project" value="TreeGrafter"/>
</dbReference>
<dbReference type="PANTHER" id="PTHR12329">
    <property type="entry name" value="BCL2-ASSOCIATED ATHANOGENE"/>
    <property type="match status" value="1"/>
</dbReference>
<dbReference type="EMBL" id="LYUB02000008">
    <property type="protein sequence ID" value="OVF08347.1"/>
    <property type="molecule type" value="Genomic_DNA"/>
</dbReference>
<dbReference type="InterPro" id="IPR003103">
    <property type="entry name" value="BAG_domain"/>
</dbReference>
<keyword evidence="1" id="KW-0143">Chaperone</keyword>
<dbReference type="SUPFAM" id="SSF63491">
    <property type="entry name" value="BAG domain"/>
    <property type="match status" value="1"/>
</dbReference>
<dbReference type="Proteomes" id="UP000195602">
    <property type="component" value="Unassembled WGS sequence"/>
</dbReference>
<dbReference type="Pfam" id="PF02179">
    <property type="entry name" value="BAG"/>
    <property type="match status" value="1"/>
</dbReference>
<dbReference type="PROSITE" id="PS51035">
    <property type="entry name" value="BAG"/>
    <property type="match status" value="1"/>
</dbReference>
<dbReference type="GO" id="GO:0000774">
    <property type="term" value="F:adenyl-nucleotide exchange factor activity"/>
    <property type="evidence" value="ECO:0007669"/>
    <property type="project" value="TreeGrafter"/>
</dbReference>